<evidence type="ECO:0000313" key="1">
    <source>
        <dbReference type="EMBL" id="KMZ57905.1"/>
    </source>
</evidence>
<sequence length="71" mass="8375">FFKPFHCSSSMESPVGQFLSQILANHPHLLPVAVEKQLEQLEIDLEKRRRTTRTMQLFPLLNWYCTRESLS</sequence>
<protein>
    <submittedName>
        <fullName evidence="1">Uncharacterized protein</fullName>
    </submittedName>
</protein>
<reference evidence="2" key="1">
    <citation type="journal article" date="2016" name="Nature">
        <title>The genome of the seagrass Zostera marina reveals angiosperm adaptation to the sea.</title>
        <authorList>
            <person name="Olsen J.L."/>
            <person name="Rouze P."/>
            <person name="Verhelst B."/>
            <person name="Lin Y.-C."/>
            <person name="Bayer T."/>
            <person name="Collen J."/>
            <person name="Dattolo E."/>
            <person name="De Paoli E."/>
            <person name="Dittami S."/>
            <person name="Maumus F."/>
            <person name="Michel G."/>
            <person name="Kersting A."/>
            <person name="Lauritano C."/>
            <person name="Lohaus R."/>
            <person name="Toepel M."/>
            <person name="Tonon T."/>
            <person name="Vanneste K."/>
            <person name="Amirebrahimi M."/>
            <person name="Brakel J."/>
            <person name="Bostroem C."/>
            <person name="Chovatia M."/>
            <person name="Grimwood J."/>
            <person name="Jenkins J.W."/>
            <person name="Jueterbock A."/>
            <person name="Mraz A."/>
            <person name="Stam W.T."/>
            <person name="Tice H."/>
            <person name="Bornberg-Bauer E."/>
            <person name="Green P.J."/>
            <person name="Pearson G.A."/>
            <person name="Procaccini G."/>
            <person name="Duarte C.M."/>
            <person name="Schmutz J."/>
            <person name="Reusch T.B.H."/>
            <person name="Van de Peer Y."/>
        </authorList>
    </citation>
    <scope>NUCLEOTIDE SEQUENCE [LARGE SCALE GENOMIC DNA]</scope>
    <source>
        <strain evidence="2">cv. Finnish</strain>
    </source>
</reference>
<feature type="non-terminal residue" evidence="1">
    <location>
        <position position="1"/>
    </location>
</feature>
<organism evidence="1 2">
    <name type="scientific">Zostera marina</name>
    <name type="common">Eelgrass</name>
    <dbReference type="NCBI Taxonomy" id="29655"/>
    <lineage>
        <taxon>Eukaryota</taxon>
        <taxon>Viridiplantae</taxon>
        <taxon>Streptophyta</taxon>
        <taxon>Embryophyta</taxon>
        <taxon>Tracheophyta</taxon>
        <taxon>Spermatophyta</taxon>
        <taxon>Magnoliopsida</taxon>
        <taxon>Liliopsida</taxon>
        <taxon>Zosteraceae</taxon>
        <taxon>Zostera</taxon>
    </lineage>
</organism>
<keyword evidence="2" id="KW-1185">Reference proteome</keyword>
<dbReference type="OrthoDB" id="1741656at2759"/>
<dbReference type="PANTHER" id="PTHR31808:SF4">
    <property type="entry name" value="LIGASE, PUTATIVE (DUF760)-RELATED"/>
    <property type="match status" value="1"/>
</dbReference>
<dbReference type="EMBL" id="LFYR01002015">
    <property type="protein sequence ID" value="KMZ57905.1"/>
    <property type="molecule type" value="Genomic_DNA"/>
</dbReference>
<dbReference type="AlphaFoldDB" id="A0A0K9NPI9"/>
<dbReference type="STRING" id="29655.A0A0K9NPI9"/>
<dbReference type="PANTHER" id="PTHR31808">
    <property type="entry name" value="EXPRESSED PROTEIN"/>
    <property type="match status" value="1"/>
</dbReference>
<gene>
    <name evidence="1" type="ORF">ZOSMA_81G01260</name>
</gene>
<dbReference type="InterPro" id="IPR038925">
    <property type="entry name" value="At3g17800-like"/>
</dbReference>
<comment type="caution">
    <text evidence="1">The sequence shown here is derived from an EMBL/GenBank/DDBJ whole genome shotgun (WGS) entry which is preliminary data.</text>
</comment>
<name>A0A0K9NPI9_ZOSMR</name>
<accession>A0A0K9NPI9</accession>
<dbReference type="Proteomes" id="UP000036987">
    <property type="component" value="Unassembled WGS sequence"/>
</dbReference>
<proteinExistence type="predicted"/>
<evidence type="ECO:0000313" key="2">
    <source>
        <dbReference type="Proteomes" id="UP000036987"/>
    </source>
</evidence>